<dbReference type="GO" id="GO:0006826">
    <property type="term" value="P:iron ion transport"/>
    <property type="evidence" value="ECO:0007669"/>
    <property type="project" value="UniProtKB-KW"/>
</dbReference>
<gene>
    <name evidence="14" type="ORF">NEE01_08230</name>
</gene>
<accession>A0AA41Z696</accession>
<name>A0AA41Z696_9SPHN</name>
<comment type="subcellular location">
    <subcellularLocation>
        <location evidence="1 11">Cell outer membrane</location>
        <topology evidence="1 11">Multi-pass membrane protein</topology>
    </subcellularLocation>
</comment>
<dbReference type="InterPro" id="IPR000531">
    <property type="entry name" value="Beta-barrel_TonB"/>
</dbReference>
<evidence type="ECO:0000256" key="1">
    <source>
        <dbReference type="ARBA" id="ARBA00004571"/>
    </source>
</evidence>
<sequence>MDKVPYEYVGQQTAKTYGTSITTAYEVSKALTFKSITAWRGWDSTEPTNYAGNLKGQVIDFTSPTLWSVQRVSPFVAYEQDLKQRQFSEEFQILGKTDTLSYVLGAYYFNEHASEFNTNDFTLVLPPAYLAALGFPAAVGNALTAQNIDLIGVNLGQTLAYHTRSESVAGFGQVSWKPMILDQRLELTGGIRYTHDSRSIDETSIPTAQPFTGQLPNPGPTPGPSRSGDLSFSNWSYLGSVSFQWTKDILTYARFSTGYKSGGFDARAGVDLATGRTFPFTFRPEKAKAYEAGFKTEFFDHRLRLNGAIFRTDYDDLQVPQYAGGNGFIPNANARYQGFEIEALAVPIRRVQLDASLGYVDPKYKEFLIVNPATGVVGDYAEQAKFPYVPNWTVHVGAQASHSLGFADLMLRVDYAHTSKRYFHTIDLLNPANEVIADPGQDLLGVRIALSDIALAGRATLRLSVYGDNLLDQHTRQAGIDFGPSIGIAGVNYGEPRTFGFDATLKF</sequence>
<dbReference type="GO" id="GO:0009279">
    <property type="term" value="C:cell outer membrane"/>
    <property type="evidence" value="ECO:0007669"/>
    <property type="project" value="UniProtKB-SubCell"/>
</dbReference>
<keyword evidence="3 11" id="KW-1134">Transmembrane beta strand</keyword>
<keyword evidence="4" id="KW-0410">Iron transport</keyword>
<evidence type="ECO:0000256" key="3">
    <source>
        <dbReference type="ARBA" id="ARBA00022452"/>
    </source>
</evidence>
<dbReference type="SUPFAM" id="SSF56935">
    <property type="entry name" value="Porins"/>
    <property type="match status" value="1"/>
</dbReference>
<dbReference type="PROSITE" id="PS52016">
    <property type="entry name" value="TONB_DEPENDENT_REC_3"/>
    <property type="match status" value="1"/>
</dbReference>
<proteinExistence type="inferred from homology"/>
<dbReference type="EMBL" id="JANFAV010000004">
    <property type="protein sequence ID" value="MCW6534772.1"/>
    <property type="molecule type" value="Genomic_DNA"/>
</dbReference>
<organism evidence="14 15">
    <name type="scientific">Sphingomonas lycopersici</name>
    <dbReference type="NCBI Taxonomy" id="2951807"/>
    <lineage>
        <taxon>Bacteria</taxon>
        <taxon>Pseudomonadati</taxon>
        <taxon>Pseudomonadota</taxon>
        <taxon>Alphaproteobacteria</taxon>
        <taxon>Sphingomonadales</taxon>
        <taxon>Sphingomonadaceae</taxon>
        <taxon>Sphingomonas</taxon>
    </lineage>
</organism>
<evidence type="ECO:0000256" key="8">
    <source>
        <dbReference type="ARBA" id="ARBA00023077"/>
    </source>
</evidence>
<evidence type="ECO:0000256" key="11">
    <source>
        <dbReference type="PROSITE-ProRule" id="PRU01360"/>
    </source>
</evidence>
<dbReference type="InterPro" id="IPR036942">
    <property type="entry name" value="Beta-barrel_TonB_sf"/>
</dbReference>
<keyword evidence="8" id="KW-0798">TonB box</keyword>
<evidence type="ECO:0000256" key="7">
    <source>
        <dbReference type="ARBA" id="ARBA00023065"/>
    </source>
</evidence>
<feature type="domain" description="TonB-dependent receptor-like beta-barrel" evidence="13">
    <location>
        <begin position="6"/>
        <end position="470"/>
    </location>
</feature>
<dbReference type="PANTHER" id="PTHR32552">
    <property type="entry name" value="FERRICHROME IRON RECEPTOR-RELATED"/>
    <property type="match status" value="1"/>
</dbReference>
<protein>
    <submittedName>
        <fullName evidence="14">TonB-dependent receptor</fullName>
    </submittedName>
</protein>
<keyword evidence="7" id="KW-0406">Ion transport</keyword>
<evidence type="ECO:0000256" key="9">
    <source>
        <dbReference type="ARBA" id="ARBA00023136"/>
    </source>
</evidence>
<evidence type="ECO:0000259" key="13">
    <source>
        <dbReference type="Pfam" id="PF00593"/>
    </source>
</evidence>
<comment type="caution">
    <text evidence="14">The sequence shown here is derived from an EMBL/GenBank/DDBJ whole genome shotgun (WGS) entry which is preliminary data.</text>
</comment>
<evidence type="ECO:0000256" key="12">
    <source>
        <dbReference type="SAM" id="MobiDB-lite"/>
    </source>
</evidence>
<dbReference type="PANTHER" id="PTHR32552:SF81">
    <property type="entry name" value="TONB-DEPENDENT OUTER MEMBRANE RECEPTOR"/>
    <property type="match status" value="1"/>
</dbReference>
<keyword evidence="2 11" id="KW-0813">Transport</keyword>
<keyword evidence="5 11" id="KW-0812">Transmembrane</keyword>
<feature type="region of interest" description="Disordered" evidence="12">
    <location>
        <begin position="203"/>
        <end position="227"/>
    </location>
</feature>
<evidence type="ECO:0000256" key="2">
    <source>
        <dbReference type="ARBA" id="ARBA00022448"/>
    </source>
</evidence>
<dbReference type="Proteomes" id="UP001165565">
    <property type="component" value="Unassembled WGS sequence"/>
</dbReference>
<dbReference type="InterPro" id="IPR039426">
    <property type="entry name" value="TonB-dep_rcpt-like"/>
</dbReference>
<evidence type="ECO:0000313" key="15">
    <source>
        <dbReference type="Proteomes" id="UP001165565"/>
    </source>
</evidence>
<reference evidence="14" key="1">
    <citation type="submission" date="2022-06" db="EMBL/GenBank/DDBJ databases">
        <title>Sphingomonas sp. nov. isolated from rhizosphere soil of tomato.</title>
        <authorList>
            <person name="Dong H."/>
            <person name="Gao R."/>
        </authorList>
    </citation>
    <scope>NUCLEOTIDE SEQUENCE</scope>
    <source>
        <strain evidence="14">MMSM24</strain>
    </source>
</reference>
<evidence type="ECO:0000256" key="6">
    <source>
        <dbReference type="ARBA" id="ARBA00023004"/>
    </source>
</evidence>
<keyword evidence="6" id="KW-0408">Iron</keyword>
<keyword evidence="15" id="KW-1185">Reference proteome</keyword>
<comment type="similarity">
    <text evidence="11">Belongs to the TonB-dependent receptor family.</text>
</comment>
<keyword evidence="9 11" id="KW-0472">Membrane</keyword>
<evidence type="ECO:0000313" key="14">
    <source>
        <dbReference type="EMBL" id="MCW6534772.1"/>
    </source>
</evidence>
<keyword evidence="10 11" id="KW-0998">Cell outer membrane</keyword>
<evidence type="ECO:0000256" key="10">
    <source>
        <dbReference type="ARBA" id="ARBA00023237"/>
    </source>
</evidence>
<dbReference type="Gene3D" id="2.40.170.20">
    <property type="entry name" value="TonB-dependent receptor, beta-barrel domain"/>
    <property type="match status" value="1"/>
</dbReference>
<evidence type="ECO:0000256" key="4">
    <source>
        <dbReference type="ARBA" id="ARBA00022496"/>
    </source>
</evidence>
<dbReference type="Pfam" id="PF00593">
    <property type="entry name" value="TonB_dep_Rec_b-barrel"/>
    <property type="match status" value="1"/>
</dbReference>
<dbReference type="AlphaFoldDB" id="A0AA41Z696"/>
<feature type="compositionally biased region" description="Polar residues" evidence="12">
    <location>
        <begin position="203"/>
        <end position="215"/>
    </location>
</feature>
<keyword evidence="14" id="KW-0675">Receptor</keyword>
<evidence type="ECO:0000256" key="5">
    <source>
        <dbReference type="ARBA" id="ARBA00022692"/>
    </source>
</evidence>